<accession>A0A485KZ25</accession>
<evidence type="ECO:0000313" key="3">
    <source>
        <dbReference type="EMBL" id="VFT90350.1"/>
    </source>
</evidence>
<organism evidence="3 4">
    <name type="scientific">Aphanomyces stellatus</name>
    <dbReference type="NCBI Taxonomy" id="120398"/>
    <lineage>
        <taxon>Eukaryota</taxon>
        <taxon>Sar</taxon>
        <taxon>Stramenopiles</taxon>
        <taxon>Oomycota</taxon>
        <taxon>Saprolegniomycetes</taxon>
        <taxon>Saprolegniales</taxon>
        <taxon>Verrucalvaceae</taxon>
        <taxon>Aphanomyces</taxon>
    </lineage>
</organism>
<dbReference type="AlphaFoldDB" id="A0A485KZ25"/>
<protein>
    <submittedName>
        <fullName evidence="3">Aste57867_13512 protein</fullName>
    </submittedName>
</protein>
<reference evidence="3 4" key="1">
    <citation type="submission" date="2019-03" db="EMBL/GenBank/DDBJ databases">
        <authorList>
            <person name="Gaulin E."/>
            <person name="Dumas B."/>
        </authorList>
    </citation>
    <scope>NUCLEOTIDE SEQUENCE [LARGE SCALE GENOMIC DNA]</scope>
    <source>
        <strain evidence="3">CBS 568.67</strain>
    </source>
</reference>
<evidence type="ECO:0000256" key="1">
    <source>
        <dbReference type="SAM" id="Phobius"/>
    </source>
</evidence>
<keyword evidence="1" id="KW-1133">Transmembrane helix</keyword>
<feature type="transmembrane region" description="Helical" evidence="1">
    <location>
        <begin position="101"/>
        <end position="123"/>
    </location>
</feature>
<keyword evidence="1" id="KW-0812">Transmembrane</keyword>
<reference evidence="2" key="2">
    <citation type="submission" date="2019-06" db="EMBL/GenBank/DDBJ databases">
        <title>Genomics analysis of Aphanomyces spp. identifies a new class of oomycete effector associated with host adaptation.</title>
        <authorList>
            <person name="Gaulin E."/>
        </authorList>
    </citation>
    <scope>NUCLEOTIDE SEQUENCE</scope>
    <source>
        <strain evidence="2">CBS 578.67</strain>
    </source>
</reference>
<sequence>MRCTNTIHQLCLVLCSLVGIGAAGYLLGTTTYDFIGNLKISVATIIVFASIFVLSLLLLLATAFGAPMPVRWLGVLGSFSGSGLYVIYLGLLVSVHATNTFGMVGGFFCFAVGLFFFIFGLAWREKESSGYGALLSP</sequence>
<feature type="transmembrane region" description="Helical" evidence="1">
    <location>
        <begin position="7"/>
        <end position="28"/>
    </location>
</feature>
<gene>
    <name evidence="3" type="primary">Aste57867_13512</name>
    <name evidence="2" type="ORF">As57867_013462</name>
    <name evidence="3" type="ORF">ASTE57867_13512</name>
</gene>
<keyword evidence="1" id="KW-0472">Membrane</keyword>
<feature type="transmembrane region" description="Helical" evidence="1">
    <location>
        <begin position="72"/>
        <end position="95"/>
    </location>
</feature>
<dbReference type="EMBL" id="CAADRA010005479">
    <property type="protein sequence ID" value="VFT90350.1"/>
    <property type="molecule type" value="Genomic_DNA"/>
</dbReference>
<proteinExistence type="predicted"/>
<name>A0A485KZ25_9STRA</name>
<dbReference type="Proteomes" id="UP000332933">
    <property type="component" value="Unassembled WGS sequence"/>
</dbReference>
<evidence type="ECO:0000313" key="4">
    <source>
        <dbReference type="Proteomes" id="UP000332933"/>
    </source>
</evidence>
<dbReference type="OrthoDB" id="74370at2759"/>
<keyword evidence="4" id="KW-1185">Reference proteome</keyword>
<dbReference type="EMBL" id="VJMH01005458">
    <property type="protein sequence ID" value="KAF0695690.1"/>
    <property type="molecule type" value="Genomic_DNA"/>
</dbReference>
<feature type="transmembrane region" description="Helical" evidence="1">
    <location>
        <begin position="40"/>
        <end position="60"/>
    </location>
</feature>
<evidence type="ECO:0000313" key="2">
    <source>
        <dbReference type="EMBL" id="KAF0695690.1"/>
    </source>
</evidence>